<dbReference type="EMBL" id="JYNV01000001">
    <property type="protein sequence ID" value="KZM28847.1"/>
    <property type="molecule type" value="Genomic_DNA"/>
</dbReference>
<protein>
    <submittedName>
        <fullName evidence="3">Uncharacterized protein</fullName>
    </submittedName>
</protein>
<keyword evidence="2" id="KW-0472">Membrane</keyword>
<feature type="transmembrane region" description="Helical" evidence="2">
    <location>
        <begin position="343"/>
        <end position="361"/>
    </location>
</feature>
<organism evidence="3 4">
    <name type="scientific">Didymella rabiei</name>
    <name type="common">Chickpea ascochyta blight fungus</name>
    <name type="synonym">Mycosphaerella rabiei</name>
    <dbReference type="NCBI Taxonomy" id="5454"/>
    <lineage>
        <taxon>Eukaryota</taxon>
        <taxon>Fungi</taxon>
        <taxon>Dikarya</taxon>
        <taxon>Ascomycota</taxon>
        <taxon>Pezizomycotina</taxon>
        <taxon>Dothideomycetes</taxon>
        <taxon>Pleosporomycetidae</taxon>
        <taxon>Pleosporales</taxon>
        <taxon>Pleosporineae</taxon>
        <taxon>Didymellaceae</taxon>
        <taxon>Ascochyta</taxon>
    </lineage>
</organism>
<keyword evidence="4" id="KW-1185">Reference proteome</keyword>
<reference evidence="3 4" key="1">
    <citation type="journal article" date="2016" name="Sci. Rep.">
        <title>Draft genome sequencing and secretome analysis of fungal phytopathogen Ascochyta rabiei provides insight into the necrotrophic effector repertoire.</title>
        <authorList>
            <person name="Verma S."/>
            <person name="Gazara R.K."/>
            <person name="Nizam S."/>
            <person name="Parween S."/>
            <person name="Chattopadhyay D."/>
            <person name="Verma P.K."/>
        </authorList>
    </citation>
    <scope>NUCLEOTIDE SEQUENCE [LARGE SCALE GENOMIC DNA]</scope>
    <source>
        <strain evidence="3 4">ArDII</strain>
    </source>
</reference>
<gene>
    <name evidence="3" type="ORF">ST47_g38</name>
</gene>
<evidence type="ECO:0000256" key="1">
    <source>
        <dbReference type="SAM" id="MobiDB-lite"/>
    </source>
</evidence>
<comment type="caution">
    <text evidence="3">The sequence shown here is derived from an EMBL/GenBank/DDBJ whole genome shotgun (WGS) entry which is preliminary data.</text>
</comment>
<feature type="compositionally biased region" description="Basic and acidic residues" evidence="1">
    <location>
        <begin position="22"/>
        <end position="32"/>
    </location>
</feature>
<evidence type="ECO:0000313" key="3">
    <source>
        <dbReference type="EMBL" id="KZM28847.1"/>
    </source>
</evidence>
<feature type="region of interest" description="Disordered" evidence="1">
    <location>
        <begin position="1"/>
        <end position="42"/>
    </location>
</feature>
<proteinExistence type="predicted"/>
<dbReference type="AlphaFoldDB" id="A0A163MMP4"/>
<dbReference type="OrthoDB" id="3557612at2759"/>
<sequence length="382" mass="43178">MFARSTTNDEERQATIADSEEPEMRSAMKSNRDASPPALQIPYDLGETKGSLKLRFTTRLWPLSLFFNERTLPTDAQQLCFICIRGKEEDYAVQIPCFRPDGRRVRKEIKQENGSISQMTDSIKDAKFESDSTIYTKIVDMCYQEHGKWKRWLPFYGVVDAREVEFRYLGGTESANQFRVEILPLDLDDIQNSIDKKFAMLPSKLDYYNDNCCEPERNLHAQECSSIFEADSCIELQGVEASRRENNLLKVGLIRDCARDPAKAVRKDYNTLDGLALSRSVILKDYNPDPNQKVPAIEIVLGWQIDRIIGEMPVHMTQAWVIIAIIWIGVTVGGLAGDWSVSTALGQLLAASVALILTLTVDQAHTRKTRDGKTGTGNKRKS</sequence>
<dbReference type="Proteomes" id="UP000076837">
    <property type="component" value="Unassembled WGS sequence"/>
</dbReference>
<feature type="transmembrane region" description="Helical" evidence="2">
    <location>
        <begin position="319"/>
        <end position="337"/>
    </location>
</feature>
<name>A0A163MMP4_DIDRA</name>
<keyword evidence="2" id="KW-1133">Transmembrane helix</keyword>
<evidence type="ECO:0000313" key="4">
    <source>
        <dbReference type="Proteomes" id="UP000076837"/>
    </source>
</evidence>
<evidence type="ECO:0000256" key="2">
    <source>
        <dbReference type="SAM" id="Phobius"/>
    </source>
</evidence>
<accession>A0A163MMP4</accession>
<keyword evidence="2" id="KW-0812">Transmembrane</keyword>